<dbReference type="PANTHER" id="PTHR30330:SF3">
    <property type="entry name" value="TRANSCRIPTIONAL REGULATOR, LRP FAMILY"/>
    <property type="match status" value="1"/>
</dbReference>
<keyword evidence="6 8" id="KW-1133">Transmembrane helix</keyword>
<organism evidence="9 10">
    <name type="scientific">Algivirga pacifica</name>
    <dbReference type="NCBI Taxonomy" id="1162670"/>
    <lineage>
        <taxon>Bacteria</taxon>
        <taxon>Pseudomonadati</taxon>
        <taxon>Bacteroidota</taxon>
        <taxon>Cytophagia</taxon>
        <taxon>Cytophagales</taxon>
        <taxon>Flammeovirgaceae</taxon>
        <taxon>Algivirga</taxon>
    </lineage>
</organism>
<dbReference type="PANTHER" id="PTHR30330">
    <property type="entry name" value="AGSS FAMILY TRANSPORTER, SODIUM-ALANINE"/>
    <property type="match status" value="1"/>
</dbReference>
<protein>
    <recommendedName>
        <fullName evidence="11">Alanine or glycine:cation symporter, AGCS family</fullName>
    </recommendedName>
</protein>
<comment type="subcellular location">
    <subcellularLocation>
        <location evidence="1 8">Cell membrane</location>
        <topology evidence="1 8">Multi-pass membrane protein</topology>
    </subcellularLocation>
</comment>
<evidence type="ECO:0000256" key="3">
    <source>
        <dbReference type="ARBA" id="ARBA00022448"/>
    </source>
</evidence>
<reference evidence="10" key="1">
    <citation type="journal article" date="2019" name="Int. J. Syst. Evol. Microbiol.">
        <title>The Global Catalogue of Microorganisms (GCM) 10K type strain sequencing project: providing services to taxonomists for standard genome sequencing and annotation.</title>
        <authorList>
            <consortium name="The Broad Institute Genomics Platform"/>
            <consortium name="The Broad Institute Genome Sequencing Center for Infectious Disease"/>
            <person name="Wu L."/>
            <person name="Ma J."/>
        </authorList>
    </citation>
    <scope>NUCLEOTIDE SEQUENCE [LARGE SCALE GENOMIC DNA]</scope>
    <source>
        <strain evidence="10">JCM 18326</strain>
    </source>
</reference>
<feature type="transmembrane region" description="Helical" evidence="8">
    <location>
        <begin position="548"/>
        <end position="570"/>
    </location>
</feature>
<dbReference type="NCBIfam" id="TIGR00835">
    <property type="entry name" value="agcS"/>
    <property type="match status" value="1"/>
</dbReference>
<proteinExistence type="inferred from homology"/>
<keyword evidence="10" id="KW-1185">Reference proteome</keyword>
<keyword evidence="4 8" id="KW-1003">Cell membrane</keyword>
<keyword evidence="7 8" id="KW-0472">Membrane</keyword>
<feature type="transmembrane region" description="Helical" evidence="8">
    <location>
        <begin position="117"/>
        <end position="134"/>
    </location>
</feature>
<keyword evidence="3 8" id="KW-0813">Transport</keyword>
<feature type="transmembrane region" description="Helical" evidence="8">
    <location>
        <begin position="519"/>
        <end position="542"/>
    </location>
</feature>
<dbReference type="Gene3D" id="1.20.1740.10">
    <property type="entry name" value="Amino acid/polyamine transporter I"/>
    <property type="match status" value="1"/>
</dbReference>
<comment type="caution">
    <text evidence="9">The sequence shown here is derived from an EMBL/GenBank/DDBJ whole genome shotgun (WGS) entry which is preliminary data.</text>
</comment>
<feature type="transmembrane region" description="Helical" evidence="8">
    <location>
        <begin position="276"/>
        <end position="299"/>
    </location>
</feature>
<feature type="transmembrane region" description="Helical" evidence="8">
    <location>
        <begin position="246"/>
        <end position="264"/>
    </location>
</feature>
<accession>A0ABP9DGZ3</accession>
<feature type="transmembrane region" description="Helical" evidence="8">
    <location>
        <begin position="341"/>
        <end position="361"/>
    </location>
</feature>
<evidence type="ECO:0000256" key="5">
    <source>
        <dbReference type="ARBA" id="ARBA00022692"/>
    </source>
</evidence>
<dbReference type="PRINTS" id="PR00175">
    <property type="entry name" value="NAALASMPORT"/>
</dbReference>
<evidence type="ECO:0000256" key="2">
    <source>
        <dbReference type="ARBA" id="ARBA00009261"/>
    </source>
</evidence>
<feature type="transmembrane region" description="Helical" evidence="8">
    <location>
        <begin position="40"/>
        <end position="58"/>
    </location>
</feature>
<evidence type="ECO:0000313" key="10">
    <source>
        <dbReference type="Proteomes" id="UP001500298"/>
    </source>
</evidence>
<keyword evidence="8" id="KW-0769">Symport</keyword>
<evidence type="ECO:0000256" key="7">
    <source>
        <dbReference type="ARBA" id="ARBA00023136"/>
    </source>
</evidence>
<evidence type="ECO:0000256" key="8">
    <source>
        <dbReference type="RuleBase" id="RU363064"/>
    </source>
</evidence>
<feature type="transmembrane region" description="Helical" evidence="8">
    <location>
        <begin position="217"/>
        <end position="234"/>
    </location>
</feature>
<dbReference type="Proteomes" id="UP001500298">
    <property type="component" value="Unassembled WGS sequence"/>
</dbReference>
<evidence type="ECO:0000256" key="4">
    <source>
        <dbReference type="ARBA" id="ARBA00022475"/>
    </source>
</evidence>
<feature type="transmembrane region" description="Helical" evidence="8">
    <location>
        <begin position="89"/>
        <end position="111"/>
    </location>
</feature>
<evidence type="ECO:0000313" key="9">
    <source>
        <dbReference type="EMBL" id="GAA4840179.1"/>
    </source>
</evidence>
<keyword evidence="5 8" id="KW-0812">Transmembrane</keyword>
<comment type="similarity">
    <text evidence="2 8">Belongs to the alanine or glycine:cation symporter (AGCS) (TC 2.A.25) family.</text>
</comment>
<gene>
    <name evidence="9" type="ORF">GCM10023331_26650</name>
</gene>
<evidence type="ECO:0000256" key="1">
    <source>
        <dbReference type="ARBA" id="ARBA00004651"/>
    </source>
</evidence>
<feature type="transmembrane region" description="Helical" evidence="8">
    <location>
        <begin position="492"/>
        <end position="512"/>
    </location>
</feature>
<name>A0ABP9DGZ3_9BACT</name>
<dbReference type="Pfam" id="PF01235">
    <property type="entry name" value="Na_Ala_symp"/>
    <property type="match status" value="1"/>
</dbReference>
<sequence length="602" mass="65841">MQLLEYLGTNNQHLLLNAFSMETLNEILGTIDGYIGGSNWFVFALLGTGLFFTLFLKFPQLRYFKHALKIVSGKYDKADDEGDTSHFQALATALSGTVGTGNIAGVAYAIYLGGPAALFWMIFTAFLGMTTKFVEVTLSHKYREKTDDGTMAGGPMYYMKNAEFKIFGKNKAMGKKIMAGMAAVFAFATVLSSFGTGSLPQIKSIADSVHATFGIEHMHTGAVLAVLLGFVIIGGIQRIAKITEKLVPGMALIYLIGALSVIFYNIDNVIPSLVDVFAHVFTGTAAVGGFLGAGFAYAFNRGVNRGLFSNEAGQGSAPIAHASAKAHEPVSEGMVAILEPFIDTIVICTITGLTILSSGVWNEKFENTFQFSEVSIMAQQYEDSQEDRLKLGDHLSEKHEEPMFSGLLNVQDGNITNTLTILHARSIAEDITVYLEQEDGSQVPYTGKVIVEDGTLKPGEQAIVMQGKSLLHSSPLTAEAFKRSFFGDYGQYIISIGLLLFAFSTAISWSYYGDRAITYLFGAKGILPFRIVYVVAFFFASFADTTVIWTLSGITIALMTIPNLIGILLLHKEMKETVDNYWSDFEQEWPEEKKRKLSKEKA</sequence>
<evidence type="ECO:0008006" key="11">
    <source>
        <dbReference type="Google" id="ProtNLM"/>
    </source>
</evidence>
<feature type="transmembrane region" description="Helical" evidence="8">
    <location>
        <begin position="177"/>
        <end position="197"/>
    </location>
</feature>
<dbReference type="EMBL" id="BAABJX010000039">
    <property type="protein sequence ID" value="GAA4840179.1"/>
    <property type="molecule type" value="Genomic_DNA"/>
</dbReference>
<dbReference type="InterPro" id="IPR001463">
    <property type="entry name" value="Na/Ala_symport"/>
</dbReference>
<evidence type="ECO:0000256" key="6">
    <source>
        <dbReference type="ARBA" id="ARBA00022989"/>
    </source>
</evidence>